<feature type="domain" description="RecX second three-helical" evidence="7">
    <location>
        <begin position="149"/>
        <end position="190"/>
    </location>
</feature>
<gene>
    <name evidence="5" type="primary">recX</name>
    <name evidence="10" type="ORF">HMPREF3213_02469</name>
</gene>
<dbReference type="InterPro" id="IPR053925">
    <property type="entry name" value="RecX_HTH_3rd"/>
</dbReference>
<dbReference type="InterPro" id="IPR003783">
    <property type="entry name" value="Regulatory_RecX"/>
</dbReference>
<dbReference type="Proteomes" id="UP000070376">
    <property type="component" value="Unassembled WGS sequence"/>
</dbReference>
<dbReference type="Gene3D" id="1.10.10.10">
    <property type="entry name" value="Winged helix-like DNA-binding domain superfamily/Winged helix DNA-binding domain"/>
    <property type="match status" value="4"/>
</dbReference>
<feature type="domain" description="RecX third three-helical" evidence="8">
    <location>
        <begin position="253"/>
        <end position="300"/>
    </location>
</feature>
<dbReference type="GO" id="GO:0005737">
    <property type="term" value="C:cytoplasm"/>
    <property type="evidence" value="ECO:0007669"/>
    <property type="project" value="UniProtKB-SubCell"/>
</dbReference>
<comment type="function">
    <text evidence="5">Modulates RecA activity.</text>
</comment>
<dbReference type="Pfam" id="PF21981">
    <property type="entry name" value="RecX_HTH3"/>
    <property type="match status" value="2"/>
</dbReference>
<evidence type="ECO:0000256" key="6">
    <source>
        <dbReference type="SAM" id="Coils"/>
    </source>
</evidence>
<keyword evidence="4 5" id="KW-0963">Cytoplasm</keyword>
<dbReference type="PANTHER" id="PTHR33602:SF1">
    <property type="entry name" value="REGULATORY PROTEIN RECX FAMILY PROTEIN"/>
    <property type="match status" value="1"/>
</dbReference>
<reference evidence="11" key="1">
    <citation type="submission" date="2016-01" db="EMBL/GenBank/DDBJ databases">
        <authorList>
            <person name="Mitreva M."/>
            <person name="Pepin K.H."/>
            <person name="Mihindukulasuriya K.A."/>
            <person name="Fulton R."/>
            <person name="Fronick C."/>
            <person name="O'Laughlin M."/>
            <person name="Miner T."/>
            <person name="Herter B."/>
            <person name="Rosa B.A."/>
            <person name="Cordes M."/>
            <person name="Tomlinson C."/>
            <person name="Wollam A."/>
            <person name="Palsikar V.B."/>
            <person name="Mardis E.R."/>
            <person name="Wilson R.K."/>
        </authorList>
    </citation>
    <scope>NUCLEOTIDE SEQUENCE [LARGE SCALE GENOMIC DNA]</scope>
    <source>
        <strain evidence="11">GED7749B</strain>
    </source>
</reference>
<dbReference type="Pfam" id="PF21982">
    <property type="entry name" value="RecX_HTH1"/>
    <property type="match status" value="1"/>
</dbReference>
<dbReference type="NCBIfam" id="NF010733">
    <property type="entry name" value="PRK14135.1"/>
    <property type="match status" value="1"/>
</dbReference>
<name>A0A133KJV0_HEYCO</name>
<evidence type="ECO:0000259" key="7">
    <source>
        <dbReference type="Pfam" id="PF02631"/>
    </source>
</evidence>
<comment type="caution">
    <text evidence="10">The sequence shown here is derived from an EMBL/GenBank/DDBJ whole genome shotgun (WGS) entry which is preliminary data.</text>
</comment>
<comment type="similarity">
    <text evidence="2 5">Belongs to the RecX family.</text>
</comment>
<dbReference type="InterPro" id="IPR053926">
    <property type="entry name" value="RecX_HTH_1st"/>
</dbReference>
<dbReference type="AlphaFoldDB" id="A0A133KJV0"/>
<dbReference type="PATRIC" id="fig|1398.22.peg.2467"/>
<accession>A0A133KJV0</accession>
<sequence>MCFSSELFYLSAFVKPPFWIIVPGHTAFYTFNGKIDKGGMHVPVITKISVQKNNKERYNIFLDGQYRFSVDEEVLARYQLLKGKELDELDIEAILAEDDIRKGVNTAIHFLSYRMRSEKEVRDDLIKKEFAPEVIRSVISKLYEMQYLDDAEFAASFVRTQMNTTHKGPVVIRRELQQKGIAPELVKKALEIFDADQQVEHALALAEKLSRQHARLSEKLLKQKVEQGLVVKGYPPEVISAAMAALPIEKDEEAEWEALLQHAEKAKRKYGRLSGYAYRQKMKQFLYRKGFPVDLIDRYLREEEDGDGKKIQ</sequence>
<dbReference type="PANTHER" id="PTHR33602">
    <property type="entry name" value="REGULATORY PROTEIN RECX FAMILY PROTEIN"/>
    <property type="match status" value="1"/>
</dbReference>
<evidence type="ECO:0000259" key="8">
    <source>
        <dbReference type="Pfam" id="PF21981"/>
    </source>
</evidence>
<evidence type="ECO:0000256" key="1">
    <source>
        <dbReference type="ARBA" id="ARBA00004496"/>
    </source>
</evidence>
<evidence type="ECO:0000256" key="5">
    <source>
        <dbReference type="HAMAP-Rule" id="MF_01114"/>
    </source>
</evidence>
<dbReference type="InterPro" id="IPR036388">
    <property type="entry name" value="WH-like_DNA-bd_sf"/>
</dbReference>
<evidence type="ECO:0000256" key="4">
    <source>
        <dbReference type="ARBA" id="ARBA00022490"/>
    </source>
</evidence>
<organism evidence="10 11">
    <name type="scientific">Heyndrickxia coagulans</name>
    <name type="common">Weizmannia coagulans</name>
    <dbReference type="NCBI Taxonomy" id="1398"/>
    <lineage>
        <taxon>Bacteria</taxon>
        <taxon>Bacillati</taxon>
        <taxon>Bacillota</taxon>
        <taxon>Bacilli</taxon>
        <taxon>Bacillales</taxon>
        <taxon>Bacillaceae</taxon>
        <taxon>Heyndrickxia</taxon>
    </lineage>
</organism>
<keyword evidence="6" id="KW-0175">Coiled coil</keyword>
<evidence type="ECO:0000256" key="2">
    <source>
        <dbReference type="ARBA" id="ARBA00009695"/>
    </source>
</evidence>
<feature type="domain" description="RecX first three-helical" evidence="9">
    <location>
        <begin position="105"/>
        <end position="142"/>
    </location>
</feature>
<feature type="coiled-coil region" evidence="6">
    <location>
        <begin position="199"/>
        <end position="226"/>
    </location>
</feature>
<dbReference type="EMBL" id="LRPN01000107">
    <property type="protein sequence ID" value="KWZ79879.1"/>
    <property type="molecule type" value="Genomic_DNA"/>
</dbReference>
<dbReference type="HAMAP" id="MF_01114">
    <property type="entry name" value="RecX"/>
    <property type="match status" value="1"/>
</dbReference>
<dbReference type="GO" id="GO:0006282">
    <property type="term" value="P:regulation of DNA repair"/>
    <property type="evidence" value="ECO:0007669"/>
    <property type="project" value="UniProtKB-UniRule"/>
</dbReference>
<evidence type="ECO:0000256" key="3">
    <source>
        <dbReference type="ARBA" id="ARBA00018111"/>
    </source>
</evidence>
<dbReference type="Pfam" id="PF02631">
    <property type="entry name" value="RecX_HTH2"/>
    <property type="match status" value="1"/>
</dbReference>
<evidence type="ECO:0000313" key="10">
    <source>
        <dbReference type="EMBL" id="KWZ79879.1"/>
    </source>
</evidence>
<protein>
    <recommendedName>
        <fullName evidence="3 5">Regulatory protein RecX</fullName>
    </recommendedName>
</protein>
<comment type="subcellular location">
    <subcellularLocation>
        <location evidence="1 5">Cytoplasm</location>
    </subcellularLocation>
</comment>
<evidence type="ECO:0000259" key="9">
    <source>
        <dbReference type="Pfam" id="PF21982"/>
    </source>
</evidence>
<evidence type="ECO:0000313" key="11">
    <source>
        <dbReference type="Proteomes" id="UP000070376"/>
    </source>
</evidence>
<feature type="domain" description="RecX third three-helical" evidence="8">
    <location>
        <begin position="196"/>
        <end position="243"/>
    </location>
</feature>
<proteinExistence type="inferred from homology"/>
<dbReference type="InterPro" id="IPR053924">
    <property type="entry name" value="RecX_HTH_2nd"/>
</dbReference>